<dbReference type="PANTHER" id="PTHR43791">
    <property type="entry name" value="PERMEASE-RELATED"/>
    <property type="match status" value="1"/>
</dbReference>
<keyword evidence="3 7" id="KW-0812">Transmembrane</keyword>
<evidence type="ECO:0000256" key="1">
    <source>
        <dbReference type="ARBA" id="ARBA00004141"/>
    </source>
</evidence>
<protein>
    <submittedName>
        <fullName evidence="9">Major facilitator superfamily domain-containing protein</fullName>
    </submittedName>
</protein>
<evidence type="ECO:0000256" key="4">
    <source>
        <dbReference type="ARBA" id="ARBA00022989"/>
    </source>
</evidence>
<feature type="compositionally biased region" description="Basic and acidic residues" evidence="6">
    <location>
        <begin position="47"/>
        <end position="68"/>
    </location>
</feature>
<evidence type="ECO:0000256" key="6">
    <source>
        <dbReference type="SAM" id="MobiDB-lite"/>
    </source>
</evidence>
<keyword evidence="4 7" id="KW-1133">Transmembrane helix</keyword>
<name>A0AAD6VL78_9AGAR</name>
<dbReference type="InterPro" id="IPR011701">
    <property type="entry name" value="MFS"/>
</dbReference>
<dbReference type="InterPro" id="IPR020846">
    <property type="entry name" value="MFS_dom"/>
</dbReference>
<keyword evidence="10" id="KW-1185">Reference proteome</keyword>
<feature type="transmembrane region" description="Helical" evidence="7">
    <location>
        <begin position="504"/>
        <end position="524"/>
    </location>
</feature>
<feature type="transmembrane region" description="Helical" evidence="7">
    <location>
        <begin position="149"/>
        <end position="170"/>
    </location>
</feature>
<feature type="transmembrane region" description="Helical" evidence="7">
    <location>
        <begin position="436"/>
        <end position="458"/>
    </location>
</feature>
<feature type="transmembrane region" description="Helical" evidence="7">
    <location>
        <begin position="103"/>
        <end position="124"/>
    </location>
</feature>
<evidence type="ECO:0000313" key="10">
    <source>
        <dbReference type="Proteomes" id="UP001219525"/>
    </source>
</evidence>
<feature type="transmembrane region" description="Helical" evidence="7">
    <location>
        <begin position="470"/>
        <end position="492"/>
    </location>
</feature>
<dbReference type="Gene3D" id="1.20.1250.20">
    <property type="entry name" value="MFS general substrate transporter like domains"/>
    <property type="match status" value="2"/>
</dbReference>
<evidence type="ECO:0000256" key="2">
    <source>
        <dbReference type="ARBA" id="ARBA00022448"/>
    </source>
</evidence>
<accession>A0AAD6VL78</accession>
<feature type="transmembrane region" description="Helical" evidence="7">
    <location>
        <begin position="272"/>
        <end position="292"/>
    </location>
</feature>
<comment type="subcellular location">
    <subcellularLocation>
        <location evidence="1">Membrane</location>
        <topology evidence="1">Multi-pass membrane protein</topology>
    </subcellularLocation>
</comment>
<dbReference type="GO" id="GO:0022857">
    <property type="term" value="F:transmembrane transporter activity"/>
    <property type="evidence" value="ECO:0007669"/>
    <property type="project" value="InterPro"/>
</dbReference>
<dbReference type="Proteomes" id="UP001219525">
    <property type="component" value="Unassembled WGS sequence"/>
</dbReference>
<feature type="transmembrane region" description="Helical" evidence="7">
    <location>
        <begin position="208"/>
        <end position="230"/>
    </location>
</feature>
<feature type="region of interest" description="Disordered" evidence="6">
    <location>
        <begin position="45"/>
        <end position="84"/>
    </location>
</feature>
<comment type="caution">
    <text evidence="9">The sequence shown here is derived from an EMBL/GenBank/DDBJ whole genome shotgun (WGS) entry which is preliminary data.</text>
</comment>
<proteinExistence type="predicted"/>
<evidence type="ECO:0000256" key="7">
    <source>
        <dbReference type="SAM" id="Phobius"/>
    </source>
</evidence>
<evidence type="ECO:0000256" key="5">
    <source>
        <dbReference type="ARBA" id="ARBA00023136"/>
    </source>
</evidence>
<dbReference type="EMBL" id="JARJCW010000021">
    <property type="protein sequence ID" value="KAJ7213385.1"/>
    <property type="molecule type" value="Genomic_DNA"/>
</dbReference>
<dbReference type="Pfam" id="PF07690">
    <property type="entry name" value="MFS_1"/>
    <property type="match status" value="1"/>
</dbReference>
<keyword evidence="5 7" id="KW-0472">Membrane</keyword>
<dbReference type="FunFam" id="1.20.1250.20:FF:000013">
    <property type="entry name" value="MFS general substrate transporter"/>
    <property type="match status" value="1"/>
</dbReference>
<dbReference type="GO" id="GO:0016020">
    <property type="term" value="C:membrane"/>
    <property type="evidence" value="ECO:0007669"/>
    <property type="project" value="UniProtKB-SubCell"/>
</dbReference>
<feature type="transmembrane region" description="Helical" evidence="7">
    <location>
        <begin position="373"/>
        <end position="393"/>
    </location>
</feature>
<reference evidence="9" key="1">
    <citation type="submission" date="2023-03" db="EMBL/GenBank/DDBJ databases">
        <title>Massive genome expansion in bonnet fungi (Mycena s.s.) driven by repeated elements and novel gene families across ecological guilds.</title>
        <authorList>
            <consortium name="Lawrence Berkeley National Laboratory"/>
            <person name="Harder C.B."/>
            <person name="Miyauchi S."/>
            <person name="Viragh M."/>
            <person name="Kuo A."/>
            <person name="Thoen E."/>
            <person name="Andreopoulos B."/>
            <person name="Lu D."/>
            <person name="Skrede I."/>
            <person name="Drula E."/>
            <person name="Henrissat B."/>
            <person name="Morin E."/>
            <person name="Kohler A."/>
            <person name="Barry K."/>
            <person name="LaButti K."/>
            <person name="Morin E."/>
            <person name="Salamov A."/>
            <person name="Lipzen A."/>
            <person name="Mereny Z."/>
            <person name="Hegedus B."/>
            <person name="Baldrian P."/>
            <person name="Stursova M."/>
            <person name="Weitz H."/>
            <person name="Taylor A."/>
            <person name="Grigoriev I.V."/>
            <person name="Nagy L.G."/>
            <person name="Martin F."/>
            <person name="Kauserud H."/>
        </authorList>
    </citation>
    <scope>NUCLEOTIDE SEQUENCE</scope>
    <source>
        <strain evidence="9">9144</strain>
    </source>
</reference>
<evidence type="ECO:0000259" key="8">
    <source>
        <dbReference type="PROSITE" id="PS50850"/>
    </source>
</evidence>
<keyword evidence="2" id="KW-0813">Transport</keyword>
<dbReference type="PANTHER" id="PTHR43791:SF36">
    <property type="entry name" value="TRANSPORTER, PUTATIVE (AFU_ORTHOLOGUE AFUA_6G08340)-RELATED"/>
    <property type="match status" value="1"/>
</dbReference>
<feature type="domain" description="Major facilitator superfamily (MFS) profile" evidence="8">
    <location>
        <begin position="111"/>
        <end position="531"/>
    </location>
</feature>
<feature type="transmembrane region" description="Helical" evidence="7">
    <location>
        <begin position="405"/>
        <end position="424"/>
    </location>
</feature>
<sequence length="561" mass="60650">MLSIVTGSRSGYERLQSTSDADACGDDDLFALASSLPLLQTQIPDMETEKPTTQHREARFAEDTEHEGSGGPIRKTVTNTSDTEKGSSAYAASIESHRAERRLLFKLDILILPLAVLLYLSAYLDRGNLGNARLQGLQATVLRGSDTNYSIALSCFFITYILLSVPGTLLAKAITPSTSISIGALIWSIAATCQAAAFSPAALYVCRLFVGVGEALFGQAMALYFTYWYLPDELSKRIGLFISSGSVAGAFGGLISYGVSSLKHPAITRWRILFLIEGIPSFVLAVVVFFFLPSRPQTSRYLTEDQRAVALARLNRKNLDEGNTGVDWKAVKRALVDWKTYAVAVIYSCMNLGLGSVTGFLPTIVQGLGYSNANAQLFTVPPYVVSLVAMLLISSYSDHYQTRGVPVASVFCISIVGWAILLGISPVHATQSALHARYFGCICIVTAGYSNIPLIISWQSGNTGSQSQRAVSLGMLNAVGQCLSVLAAFLFPTPEGPKFIKGCATNLAFSALGLLLAIGMTVYYQLENRRRDKVEGGKPPKDMQINVMSDYDLATGFRYTP</sequence>
<dbReference type="SUPFAM" id="SSF103473">
    <property type="entry name" value="MFS general substrate transporter"/>
    <property type="match status" value="1"/>
</dbReference>
<gene>
    <name evidence="9" type="ORF">GGX14DRAFT_445044</name>
</gene>
<feature type="transmembrane region" description="Helical" evidence="7">
    <location>
        <begin position="237"/>
        <end position="260"/>
    </location>
</feature>
<dbReference type="FunFam" id="1.20.1250.20:FF:000018">
    <property type="entry name" value="MFS transporter permease"/>
    <property type="match status" value="1"/>
</dbReference>
<organism evidence="9 10">
    <name type="scientific">Mycena pura</name>
    <dbReference type="NCBI Taxonomy" id="153505"/>
    <lineage>
        <taxon>Eukaryota</taxon>
        <taxon>Fungi</taxon>
        <taxon>Dikarya</taxon>
        <taxon>Basidiomycota</taxon>
        <taxon>Agaricomycotina</taxon>
        <taxon>Agaricomycetes</taxon>
        <taxon>Agaricomycetidae</taxon>
        <taxon>Agaricales</taxon>
        <taxon>Marasmiineae</taxon>
        <taxon>Mycenaceae</taxon>
        <taxon>Mycena</taxon>
    </lineage>
</organism>
<feature type="transmembrane region" description="Helical" evidence="7">
    <location>
        <begin position="182"/>
        <end position="202"/>
    </location>
</feature>
<dbReference type="InterPro" id="IPR036259">
    <property type="entry name" value="MFS_trans_sf"/>
</dbReference>
<evidence type="ECO:0000256" key="3">
    <source>
        <dbReference type="ARBA" id="ARBA00022692"/>
    </source>
</evidence>
<feature type="transmembrane region" description="Helical" evidence="7">
    <location>
        <begin position="341"/>
        <end position="361"/>
    </location>
</feature>
<dbReference type="PROSITE" id="PS50850">
    <property type="entry name" value="MFS"/>
    <property type="match status" value="1"/>
</dbReference>
<evidence type="ECO:0000313" key="9">
    <source>
        <dbReference type="EMBL" id="KAJ7213385.1"/>
    </source>
</evidence>
<dbReference type="AlphaFoldDB" id="A0AAD6VL78"/>